<evidence type="ECO:0000313" key="6">
    <source>
        <dbReference type="EMBL" id="KAL1521256.1"/>
    </source>
</evidence>
<dbReference type="SMART" id="SM00368">
    <property type="entry name" value="LRR_RI"/>
    <property type="match status" value="4"/>
</dbReference>
<feature type="region of interest" description="Disordered" evidence="4">
    <location>
        <begin position="1"/>
        <end position="31"/>
    </location>
</feature>
<dbReference type="SUPFAM" id="SSF52047">
    <property type="entry name" value="RNI-like"/>
    <property type="match status" value="1"/>
</dbReference>
<evidence type="ECO:0000256" key="2">
    <source>
        <dbReference type="ARBA" id="ARBA00022614"/>
    </source>
</evidence>
<dbReference type="EMBL" id="JBGBPQ010000007">
    <property type="protein sequence ID" value="KAL1521256.1"/>
    <property type="molecule type" value="Genomic_DNA"/>
</dbReference>
<evidence type="ECO:0000313" key="7">
    <source>
        <dbReference type="Proteomes" id="UP001515480"/>
    </source>
</evidence>
<dbReference type="GO" id="GO:0006913">
    <property type="term" value="P:nucleocytoplasmic transport"/>
    <property type="evidence" value="ECO:0007669"/>
    <property type="project" value="TreeGrafter"/>
</dbReference>
<keyword evidence="1" id="KW-0343">GTPase activation</keyword>
<keyword evidence="5" id="KW-1133">Transmembrane helix</keyword>
<evidence type="ECO:0000256" key="3">
    <source>
        <dbReference type="ARBA" id="ARBA00022737"/>
    </source>
</evidence>
<dbReference type="AlphaFoldDB" id="A0AB34JHC5"/>
<sequence>MRAEERRSHGAAPPLTDEPAEPAHPFPTRTHHAYSCPDLGGECSTPPPVLIGSLASSLPATPLPLGSVHAYSKPRGLRLRLWMKAYHRLLMLSRRRRVRFVWGLAQIALVAFDMVTDWNVTISLLANGSVLWGGLSISFILGSYFLVYCSVLSYIRSVQGVSGRLICWAFSGFPCGVLALDVCMLLEPFNLVALLSDDLQAFIPSYRSTRIIIEAVFEALPQAVLQLQLASQGDSGVPTFIIIQSLVFSVLHLVVLAVTMLMAAQSAKVTLLQHIKMQSQMGRGLPLAGLKRQTVRQLKYSGPPLTEEQARELASAFRQNHSVENVRITTAFTREQGIGELWASLGEGTLPKLRGLELPSNAISSADMVLLSSALRRGACLQLKVLALSHNCIGDEGVEALAAAMAAEQPNGRRALKHLVELKLDHNLIGDRGAVALAGALQAWAMRSLIELHLDNNLIGDTGFVAVARRLAEGLLPELDLLFMNSNQASDAGKRAIRQAMAVLKLEEGDSFCV</sequence>
<keyword evidence="2" id="KW-0433">Leucine-rich repeat</keyword>
<feature type="transmembrane region" description="Helical" evidence="5">
    <location>
        <begin position="100"/>
        <end position="118"/>
    </location>
</feature>
<dbReference type="PANTHER" id="PTHR24113">
    <property type="entry name" value="RAN GTPASE-ACTIVATING PROTEIN 1"/>
    <property type="match status" value="1"/>
</dbReference>
<feature type="transmembrane region" description="Helical" evidence="5">
    <location>
        <begin position="167"/>
        <end position="189"/>
    </location>
</feature>
<feature type="transmembrane region" description="Helical" evidence="5">
    <location>
        <begin position="241"/>
        <end position="264"/>
    </location>
</feature>
<dbReference type="PANTHER" id="PTHR24113:SF12">
    <property type="entry name" value="RAN GTPASE-ACTIVATING PROTEIN 1"/>
    <property type="match status" value="1"/>
</dbReference>
<dbReference type="Gene3D" id="3.80.10.10">
    <property type="entry name" value="Ribonuclease Inhibitor"/>
    <property type="match status" value="1"/>
</dbReference>
<dbReference type="InterPro" id="IPR001611">
    <property type="entry name" value="Leu-rich_rpt"/>
</dbReference>
<dbReference type="InterPro" id="IPR027038">
    <property type="entry name" value="RanGap"/>
</dbReference>
<evidence type="ECO:0000256" key="5">
    <source>
        <dbReference type="SAM" id="Phobius"/>
    </source>
</evidence>
<comment type="caution">
    <text evidence="6">The sequence shown here is derived from an EMBL/GenBank/DDBJ whole genome shotgun (WGS) entry which is preliminary data.</text>
</comment>
<evidence type="ECO:0008006" key="8">
    <source>
        <dbReference type="Google" id="ProtNLM"/>
    </source>
</evidence>
<reference evidence="6 7" key="1">
    <citation type="journal article" date="2024" name="Science">
        <title>Giant polyketide synthase enzymes in the biosynthesis of giant marine polyether toxins.</title>
        <authorList>
            <person name="Fallon T.R."/>
            <person name="Shende V.V."/>
            <person name="Wierzbicki I.H."/>
            <person name="Pendleton A.L."/>
            <person name="Watervoot N.F."/>
            <person name="Auber R.P."/>
            <person name="Gonzalez D.J."/>
            <person name="Wisecaver J.H."/>
            <person name="Moore B.S."/>
        </authorList>
    </citation>
    <scope>NUCLEOTIDE SEQUENCE [LARGE SCALE GENOMIC DNA]</scope>
    <source>
        <strain evidence="6 7">12B1</strain>
    </source>
</reference>
<dbReference type="InterPro" id="IPR032675">
    <property type="entry name" value="LRR_dom_sf"/>
</dbReference>
<dbReference type="GO" id="GO:0048471">
    <property type="term" value="C:perinuclear region of cytoplasm"/>
    <property type="evidence" value="ECO:0007669"/>
    <property type="project" value="TreeGrafter"/>
</dbReference>
<gene>
    <name evidence="6" type="ORF">AB1Y20_020927</name>
</gene>
<dbReference type="GO" id="GO:0005634">
    <property type="term" value="C:nucleus"/>
    <property type="evidence" value="ECO:0007669"/>
    <property type="project" value="TreeGrafter"/>
</dbReference>
<organism evidence="6 7">
    <name type="scientific">Prymnesium parvum</name>
    <name type="common">Toxic golden alga</name>
    <dbReference type="NCBI Taxonomy" id="97485"/>
    <lineage>
        <taxon>Eukaryota</taxon>
        <taxon>Haptista</taxon>
        <taxon>Haptophyta</taxon>
        <taxon>Prymnesiophyceae</taxon>
        <taxon>Prymnesiales</taxon>
        <taxon>Prymnesiaceae</taxon>
        <taxon>Prymnesium</taxon>
    </lineage>
</organism>
<evidence type="ECO:0000256" key="1">
    <source>
        <dbReference type="ARBA" id="ARBA00022468"/>
    </source>
</evidence>
<dbReference type="Proteomes" id="UP001515480">
    <property type="component" value="Unassembled WGS sequence"/>
</dbReference>
<keyword evidence="3" id="KW-0677">Repeat</keyword>
<proteinExistence type="predicted"/>
<keyword evidence="7" id="KW-1185">Reference proteome</keyword>
<dbReference type="Pfam" id="PF13516">
    <property type="entry name" value="LRR_6"/>
    <property type="match status" value="2"/>
</dbReference>
<feature type="transmembrane region" description="Helical" evidence="5">
    <location>
        <begin position="130"/>
        <end position="155"/>
    </location>
</feature>
<evidence type="ECO:0000256" key="4">
    <source>
        <dbReference type="SAM" id="MobiDB-lite"/>
    </source>
</evidence>
<protein>
    <recommendedName>
        <fullName evidence="8">Protein NLRC3</fullName>
    </recommendedName>
</protein>
<dbReference type="GO" id="GO:0005096">
    <property type="term" value="F:GTPase activator activity"/>
    <property type="evidence" value="ECO:0007669"/>
    <property type="project" value="UniProtKB-KW"/>
</dbReference>
<name>A0AB34JHC5_PRYPA</name>
<keyword evidence="5" id="KW-0472">Membrane</keyword>
<keyword evidence="5" id="KW-0812">Transmembrane</keyword>
<dbReference type="GO" id="GO:0005829">
    <property type="term" value="C:cytosol"/>
    <property type="evidence" value="ECO:0007669"/>
    <property type="project" value="TreeGrafter"/>
</dbReference>
<accession>A0AB34JHC5</accession>
<dbReference type="GO" id="GO:0031267">
    <property type="term" value="F:small GTPase binding"/>
    <property type="evidence" value="ECO:0007669"/>
    <property type="project" value="TreeGrafter"/>
</dbReference>